<feature type="region of interest" description="Disordered" evidence="1">
    <location>
        <begin position="200"/>
        <end position="239"/>
    </location>
</feature>
<evidence type="ECO:0000313" key="3">
    <source>
        <dbReference type="Proteomes" id="UP001162131"/>
    </source>
</evidence>
<reference evidence="2" key="1">
    <citation type="submission" date="2021-09" db="EMBL/GenBank/DDBJ databases">
        <authorList>
            <consortium name="AG Swart"/>
            <person name="Singh M."/>
            <person name="Singh A."/>
            <person name="Seah K."/>
            <person name="Emmerich C."/>
        </authorList>
    </citation>
    <scope>NUCLEOTIDE SEQUENCE</scope>
    <source>
        <strain evidence="2">ATCC30299</strain>
    </source>
</reference>
<dbReference type="Proteomes" id="UP001162131">
    <property type="component" value="Unassembled WGS sequence"/>
</dbReference>
<gene>
    <name evidence="2" type="ORF">BSTOLATCC_MIC3547</name>
</gene>
<dbReference type="AlphaFoldDB" id="A0AAU9ICY6"/>
<keyword evidence="3" id="KW-1185">Reference proteome</keyword>
<protein>
    <submittedName>
        <fullName evidence="2">Uncharacterized protein</fullName>
    </submittedName>
</protein>
<organism evidence="2 3">
    <name type="scientific">Blepharisma stoltei</name>
    <dbReference type="NCBI Taxonomy" id="1481888"/>
    <lineage>
        <taxon>Eukaryota</taxon>
        <taxon>Sar</taxon>
        <taxon>Alveolata</taxon>
        <taxon>Ciliophora</taxon>
        <taxon>Postciliodesmatophora</taxon>
        <taxon>Heterotrichea</taxon>
        <taxon>Heterotrichida</taxon>
        <taxon>Blepharismidae</taxon>
        <taxon>Blepharisma</taxon>
    </lineage>
</organism>
<dbReference type="EMBL" id="CAJZBQ010000004">
    <property type="protein sequence ID" value="CAG9311256.1"/>
    <property type="molecule type" value="Genomic_DNA"/>
</dbReference>
<name>A0AAU9ICY6_9CILI</name>
<sequence>MDKHEVRRIIKLIPIIPLEEPRSPTKSFMDILDFETKSSLNEDDSPTTVAYLTQASQPMRSNSLKPRNLRVSSRSNANSPIKPTLYNQTGCFPSQNASFNDINQLSDYYDGKAYFPVQSPIRRKLVFPSLYKNEGSVSPKRDTPQFYKRSSTLPMSLSNDVEPSSDIDLLSENIYHLAKEHENLRRKLKNQEILIKKLQETGPNKAQAPEEPQPSRQVPKFDPSTPVSTDRNYGESSPFQVTFKPEIRWSELKKPKRRFPREIFCNTKKNRLSI</sequence>
<feature type="region of interest" description="Disordered" evidence="1">
    <location>
        <begin position="56"/>
        <end position="82"/>
    </location>
</feature>
<feature type="compositionally biased region" description="Polar residues" evidence="1">
    <location>
        <begin position="225"/>
        <end position="239"/>
    </location>
</feature>
<evidence type="ECO:0000256" key="1">
    <source>
        <dbReference type="SAM" id="MobiDB-lite"/>
    </source>
</evidence>
<accession>A0AAU9ICY6</accession>
<comment type="caution">
    <text evidence="2">The sequence shown here is derived from an EMBL/GenBank/DDBJ whole genome shotgun (WGS) entry which is preliminary data.</text>
</comment>
<proteinExistence type="predicted"/>
<evidence type="ECO:0000313" key="2">
    <source>
        <dbReference type="EMBL" id="CAG9311256.1"/>
    </source>
</evidence>